<keyword evidence="1" id="KW-1133">Transmembrane helix</keyword>
<protein>
    <submittedName>
        <fullName evidence="2">Uncharacterized protein</fullName>
    </submittedName>
</protein>
<name>A0A8G1VSC2_9EURO</name>
<proteinExistence type="predicted"/>
<organism evidence="2 3">
    <name type="scientific">Aspergillus fijiensis CBS 313.89</name>
    <dbReference type="NCBI Taxonomy" id="1448319"/>
    <lineage>
        <taxon>Eukaryota</taxon>
        <taxon>Fungi</taxon>
        <taxon>Dikarya</taxon>
        <taxon>Ascomycota</taxon>
        <taxon>Pezizomycotina</taxon>
        <taxon>Eurotiomycetes</taxon>
        <taxon>Eurotiomycetidae</taxon>
        <taxon>Eurotiales</taxon>
        <taxon>Aspergillaceae</taxon>
        <taxon>Aspergillus</taxon>
    </lineage>
</organism>
<evidence type="ECO:0000313" key="3">
    <source>
        <dbReference type="Proteomes" id="UP000249789"/>
    </source>
</evidence>
<dbReference type="Proteomes" id="UP000249789">
    <property type="component" value="Unassembled WGS sequence"/>
</dbReference>
<keyword evidence="3" id="KW-1185">Reference proteome</keyword>
<evidence type="ECO:0000313" key="2">
    <source>
        <dbReference type="EMBL" id="RAK70877.1"/>
    </source>
</evidence>
<dbReference type="GeneID" id="63859688"/>
<dbReference type="VEuPathDB" id="FungiDB:BO72DRAFT_40741"/>
<keyword evidence="1" id="KW-0812">Transmembrane</keyword>
<sequence length="159" mass="18272">MIVPESAAYPSLSSPESYLHNLGPNRWQLRGGEVLRPFFFTLSLSMFADAVLAYVVGRRKFRLFIPSYNERSPKFDPVFFQHEHHTPEERKKKRPCDLFVTPIDPSLPAKKEIGHSARENDVACPVPERNVVHFWARCPSEWQEAISVDLVETIGYFPG</sequence>
<feature type="transmembrane region" description="Helical" evidence="1">
    <location>
        <begin position="38"/>
        <end position="57"/>
    </location>
</feature>
<dbReference type="RefSeq" id="XP_040794889.1">
    <property type="nucleotide sequence ID" value="XM_040942355.1"/>
</dbReference>
<dbReference type="AlphaFoldDB" id="A0A8G1VSC2"/>
<dbReference type="EMBL" id="KZ824749">
    <property type="protein sequence ID" value="RAK70877.1"/>
    <property type="molecule type" value="Genomic_DNA"/>
</dbReference>
<reference evidence="2 3" key="1">
    <citation type="submission" date="2018-02" db="EMBL/GenBank/DDBJ databases">
        <title>The genomes of Aspergillus section Nigri reveals drivers in fungal speciation.</title>
        <authorList>
            <consortium name="DOE Joint Genome Institute"/>
            <person name="Vesth T.C."/>
            <person name="Nybo J."/>
            <person name="Theobald S."/>
            <person name="Brandl J."/>
            <person name="Frisvad J.C."/>
            <person name="Nielsen K.F."/>
            <person name="Lyhne E.K."/>
            <person name="Kogle M.E."/>
            <person name="Kuo A."/>
            <person name="Riley R."/>
            <person name="Clum A."/>
            <person name="Nolan M."/>
            <person name="Lipzen A."/>
            <person name="Salamov A."/>
            <person name="Henrissat B."/>
            <person name="Wiebenga A."/>
            <person name="De vries R.P."/>
            <person name="Grigoriev I.V."/>
            <person name="Mortensen U.H."/>
            <person name="Andersen M.R."/>
            <person name="Baker S.E."/>
        </authorList>
    </citation>
    <scope>NUCLEOTIDE SEQUENCE [LARGE SCALE GENOMIC DNA]</scope>
    <source>
        <strain evidence="2 3">CBS 313.89</strain>
    </source>
</reference>
<accession>A0A8G1VSC2</accession>
<evidence type="ECO:0000256" key="1">
    <source>
        <dbReference type="SAM" id="Phobius"/>
    </source>
</evidence>
<keyword evidence="1" id="KW-0472">Membrane</keyword>
<gene>
    <name evidence="2" type="ORF">BO72DRAFT_40741</name>
</gene>